<accession>A0AAV6VAT0</accession>
<gene>
    <name evidence="1" type="ORF">JTE90_029531</name>
</gene>
<protein>
    <submittedName>
        <fullName evidence="1">Uncharacterized protein</fullName>
    </submittedName>
</protein>
<dbReference type="EMBL" id="JAFNEN010000114">
    <property type="protein sequence ID" value="KAG8193797.1"/>
    <property type="molecule type" value="Genomic_DNA"/>
</dbReference>
<dbReference type="AlphaFoldDB" id="A0AAV6VAT0"/>
<name>A0AAV6VAT0_9ARAC</name>
<dbReference type="Proteomes" id="UP000827092">
    <property type="component" value="Unassembled WGS sequence"/>
</dbReference>
<keyword evidence="2" id="KW-1185">Reference proteome</keyword>
<reference evidence="1 2" key="1">
    <citation type="journal article" date="2022" name="Nat. Ecol. Evol.">
        <title>A masculinizing supergene underlies an exaggerated male reproductive morph in a spider.</title>
        <authorList>
            <person name="Hendrickx F."/>
            <person name="De Corte Z."/>
            <person name="Sonet G."/>
            <person name="Van Belleghem S.M."/>
            <person name="Kostlbacher S."/>
            <person name="Vangestel C."/>
        </authorList>
    </citation>
    <scope>NUCLEOTIDE SEQUENCE [LARGE SCALE GENOMIC DNA]</scope>
    <source>
        <strain evidence="1">W744_W776</strain>
    </source>
</reference>
<sequence length="153" mass="15554">MYPNLLTQTSIYSPLLRCTMPLVSGTVPCSSPLSPTSSPPAVSSSFLVDNILRERAAAGPFLARPVAVGPDQSCPSCCSSPQGQTGKGGRCCQNGQTGGGGSNGNGAGSTPYLKFGMSAILAAETKEKIAAKNVLAVSVEGHISQDLNNLSHS</sequence>
<evidence type="ECO:0000313" key="1">
    <source>
        <dbReference type="EMBL" id="KAG8193797.1"/>
    </source>
</evidence>
<proteinExistence type="predicted"/>
<evidence type="ECO:0000313" key="2">
    <source>
        <dbReference type="Proteomes" id="UP000827092"/>
    </source>
</evidence>
<comment type="caution">
    <text evidence="1">The sequence shown here is derived from an EMBL/GenBank/DDBJ whole genome shotgun (WGS) entry which is preliminary data.</text>
</comment>
<organism evidence="1 2">
    <name type="scientific">Oedothorax gibbosus</name>
    <dbReference type="NCBI Taxonomy" id="931172"/>
    <lineage>
        <taxon>Eukaryota</taxon>
        <taxon>Metazoa</taxon>
        <taxon>Ecdysozoa</taxon>
        <taxon>Arthropoda</taxon>
        <taxon>Chelicerata</taxon>
        <taxon>Arachnida</taxon>
        <taxon>Araneae</taxon>
        <taxon>Araneomorphae</taxon>
        <taxon>Entelegynae</taxon>
        <taxon>Araneoidea</taxon>
        <taxon>Linyphiidae</taxon>
        <taxon>Erigoninae</taxon>
        <taxon>Oedothorax</taxon>
    </lineage>
</organism>